<evidence type="ECO:0000256" key="5">
    <source>
        <dbReference type="ARBA" id="ARBA00023136"/>
    </source>
</evidence>
<keyword evidence="3 6" id="KW-0812">Transmembrane</keyword>
<dbReference type="PANTHER" id="PTHR30086:SF20">
    <property type="entry name" value="ARGININE EXPORTER PROTEIN ARGO-RELATED"/>
    <property type="match status" value="1"/>
</dbReference>
<keyword evidence="4 6" id="KW-1133">Transmembrane helix</keyword>
<accession>A0ABQ6FPH9</accession>
<reference evidence="7 8" key="1">
    <citation type="submission" date="2023-02" db="EMBL/GenBank/DDBJ databases">
        <title>Dictyobacter halimunensis sp. nov., a new member of the class Ktedonobacteria from forest soil in a geothermal area.</title>
        <authorList>
            <person name="Rachmania M.K."/>
            <person name="Ningsih F."/>
            <person name="Sakai Y."/>
            <person name="Yabe S."/>
            <person name="Yokota A."/>
            <person name="Sjamsuridzal W."/>
        </authorList>
    </citation>
    <scope>NUCLEOTIDE SEQUENCE [LARGE SCALE GENOMIC DNA]</scope>
    <source>
        <strain evidence="7 8">S3.2.2.5</strain>
    </source>
</reference>
<proteinExistence type="predicted"/>
<keyword evidence="5 6" id="KW-0472">Membrane</keyword>
<sequence>MPTLTSISLLVVTTIVICIIPGPDMLYIIARSTSQGRSSGIVSCLGIATGGVLQTTAVALGLSGLFLAVPVAYEVIKFAGALYLIYLGVRTLLSREEMLAGTGSERTGLLRAFFQGALTTLLNPKVAFFYLAFLPQFVDPARGAVPLQLLLLGLLFNMVGLSIDSSISLLASALGIWLKRHVGAAKIIQKLTGGILVGLGMRLAFSGRQ</sequence>
<comment type="caution">
    <text evidence="7">The sequence shown here is derived from an EMBL/GenBank/DDBJ whole genome shotgun (WGS) entry which is preliminary data.</text>
</comment>
<evidence type="ECO:0000256" key="6">
    <source>
        <dbReference type="SAM" id="Phobius"/>
    </source>
</evidence>
<name>A0ABQ6FPH9_9CHLR</name>
<evidence type="ECO:0000256" key="1">
    <source>
        <dbReference type="ARBA" id="ARBA00004651"/>
    </source>
</evidence>
<feature type="transmembrane region" description="Helical" evidence="6">
    <location>
        <begin position="154"/>
        <end position="178"/>
    </location>
</feature>
<dbReference type="PANTHER" id="PTHR30086">
    <property type="entry name" value="ARGININE EXPORTER PROTEIN ARGO"/>
    <property type="match status" value="1"/>
</dbReference>
<feature type="transmembrane region" description="Helical" evidence="6">
    <location>
        <begin position="41"/>
        <end position="69"/>
    </location>
</feature>
<dbReference type="RefSeq" id="WP_338250047.1">
    <property type="nucleotide sequence ID" value="NZ_BSRI01000001.1"/>
</dbReference>
<feature type="transmembrane region" description="Helical" evidence="6">
    <location>
        <begin position="113"/>
        <end position="134"/>
    </location>
</feature>
<evidence type="ECO:0000256" key="2">
    <source>
        <dbReference type="ARBA" id="ARBA00022475"/>
    </source>
</evidence>
<keyword evidence="8" id="KW-1185">Reference proteome</keyword>
<feature type="transmembrane region" description="Helical" evidence="6">
    <location>
        <begin position="6"/>
        <end position="29"/>
    </location>
</feature>
<gene>
    <name evidence="7" type="ORF">KDH_24190</name>
</gene>
<dbReference type="PIRSF" id="PIRSF006324">
    <property type="entry name" value="LeuE"/>
    <property type="match status" value="1"/>
</dbReference>
<dbReference type="InterPro" id="IPR001123">
    <property type="entry name" value="LeuE-type"/>
</dbReference>
<keyword evidence="2" id="KW-1003">Cell membrane</keyword>
<evidence type="ECO:0000313" key="7">
    <source>
        <dbReference type="EMBL" id="GLV55575.1"/>
    </source>
</evidence>
<dbReference type="Pfam" id="PF01810">
    <property type="entry name" value="LysE"/>
    <property type="match status" value="1"/>
</dbReference>
<protein>
    <submittedName>
        <fullName evidence="7">RhtB family transporter</fullName>
    </submittedName>
</protein>
<organism evidence="7 8">
    <name type="scientific">Dictyobacter halimunensis</name>
    <dbReference type="NCBI Taxonomy" id="3026934"/>
    <lineage>
        <taxon>Bacteria</taxon>
        <taxon>Bacillati</taxon>
        <taxon>Chloroflexota</taxon>
        <taxon>Ktedonobacteria</taxon>
        <taxon>Ktedonobacterales</taxon>
        <taxon>Dictyobacteraceae</taxon>
        <taxon>Dictyobacter</taxon>
    </lineage>
</organism>
<evidence type="ECO:0000313" key="8">
    <source>
        <dbReference type="Proteomes" id="UP001344906"/>
    </source>
</evidence>
<evidence type="ECO:0000256" key="4">
    <source>
        <dbReference type="ARBA" id="ARBA00022989"/>
    </source>
</evidence>
<dbReference type="Proteomes" id="UP001344906">
    <property type="component" value="Unassembled WGS sequence"/>
</dbReference>
<feature type="transmembrane region" description="Helical" evidence="6">
    <location>
        <begin position="75"/>
        <end position="93"/>
    </location>
</feature>
<dbReference type="EMBL" id="BSRI01000001">
    <property type="protein sequence ID" value="GLV55575.1"/>
    <property type="molecule type" value="Genomic_DNA"/>
</dbReference>
<evidence type="ECO:0000256" key="3">
    <source>
        <dbReference type="ARBA" id="ARBA00022692"/>
    </source>
</evidence>
<comment type="subcellular location">
    <subcellularLocation>
        <location evidence="1">Cell membrane</location>
        <topology evidence="1">Multi-pass membrane protein</topology>
    </subcellularLocation>
</comment>